<reference evidence="1 2" key="1">
    <citation type="journal article" date="2011" name="Cell">
        <title>The monarch butterfly genome yields insights into long-distance migration.</title>
        <authorList>
            <person name="Zhan S."/>
            <person name="Merlin C."/>
            <person name="Boore J.L."/>
            <person name="Reppert S.M."/>
        </authorList>
    </citation>
    <scope>NUCLEOTIDE SEQUENCE [LARGE SCALE GENOMIC DNA]</scope>
    <source>
        <strain evidence="1">F-2</strain>
    </source>
</reference>
<comment type="caution">
    <text evidence="1">The sequence shown here is derived from an EMBL/GenBank/DDBJ whole genome shotgun (WGS) entry which is preliminary data.</text>
</comment>
<dbReference type="KEGG" id="dpl:KGM_202105"/>
<gene>
    <name evidence="1" type="ORF">KGM_202105</name>
</gene>
<sequence length="35" mass="4107">MDIAKEKKGYFDDFGEDDANSRRCMLDDEINLQSH</sequence>
<name>A0A212ETL4_DANPL</name>
<protein>
    <submittedName>
        <fullName evidence="1">Uncharacterized protein</fullName>
    </submittedName>
</protein>
<keyword evidence="2" id="KW-1185">Reference proteome</keyword>
<dbReference type="InParanoid" id="A0A212ETL4"/>
<evidence type="ECO:0000313" key="2">
    <source>
        <dbReference type="Proteomes" id="UP000007151"/>
    </source>
</evidence>
<dbReference type="EMBL" id="AGBW02012562">
    <property type="protein sequence ID" value="OWR44817.1"/>
    <property type="molecule type" value="Genomic_DNA"/>
</dbReference>
<organism evidence="1 2">
    <name type="scientific">Danaus plexippus plexippus</name>
    <dbReference type="NCBI Taxonomy" id="278856"/>
    <lineage>
        <taxon>Eukaryota</taxon>
        <taxon>Metazoa</taxon>
        <taxon>Ecdysozoa</taxon>
        <taxon>Arthropoda</taxon>
        <taxon>Hexapoda</taxon>
        <taxon>Insecta</taxon>
        <taxon>Pterygota</taxon>
        <taxon>Neoptera</taxon>
        <taxon>Endopterygota</taxon>
        <taxon>Lepidoptera</taxon>
        <taxon>Glossata</taxon>
        <taxon>Ditrysia</taxon>
        <taxon>Papilionoidea</taxon>
        <taxon>Nymphalidae</taxon>
        <taxon>Danainae</taxon>
        <taxon>Danaini</taxon>
        <taxon>Danaina</taxon>
        <taxon>Danaus</taxon>
        <taxon>Danaus</taxon>
    </lineage>
</organism>
<proteinExistence type="predicted"/>
<dbReference type="Proteomes" id="UP000007151">
    <property type="component" value="Unassembled WGS sequence"/>
</dbReference>
<accession>A0A212ETL4</accession>
<dbReference type="AlphaFoldDB" id="A0A212ETL4"/>
<evidence type="ECO:0000313" key="1">
    <source>
        <dbReference type="EMBL" id="OWR44817.1"/>
    </source>
</evidence>